<dbReference type="SUPFAM" id="SSF53850">
    <property type="entry name" value="Periplasmic binding protein-like II"/>
    <property type="match status" value="1"/>
</dbReference>
<gene>
    <name evidence="9" type="ORF">GGD55_002494</name>
</gene>
<evidence type="ECO:0000256" key="3">
    <source>
        <dbReference type="ARBA" id="ARBA00023125"/>
    </source>
</evidence>
<evidence type="ECO:0000256" key="6">
    <source>
        <dbReference type="ARBA" id="ARBA00067332"/>
    </source>
</evidence>
<evidence type="ECO:0000313" key="9">
    <source>
        <dbReference type="EMBL" id="MBB5535790.1"/>
    </source>
</evidence>
<dbReference type="GO" id="GO:0003700">
    <property type="term" value="F:DNA-binding transcription factor activity"/>
    <property type="evidence" value="ECO:0007669"/>
    <property type="project" value="InterPro"/>
</dbReference>
<dbReference type="InterPro" id="IPR005119">
    <property type="entry name" value="LysR_subst-bd"/>
</dbReference>
<proteinExistence type="inferred from homology"/>
<dbReference type="AlphaFoldDB" id="A0A7W8X711"/>
<evidence type="ECO:0000313" key="10">
    <source>
        <dbReference type="Proteomes" id="UP000585507"/>
    </source>
</evidence>
<feature type="domain" description="HTH lysR-type" evidence="8">
    <location>
        <begin position="7"/>
        <end position="65"/>
    </location>
</feature>
<evidence type="ECO:0000256" key="7">
    <source>
        <dbReference type="ARBA" id="ARBA00083243"/>
    </source>
</evidence>
<dbReference type="FunFam" id="1.10.10.10:FF:000001">
    <property type="entry name" value="LysR family transcriptional regulator"/>
    <property type="match status" value="1"/>
</dbReference>
<dbReference type="InterPro" id="IPR000847">
    <property type="entry name" value="LysR_HTH_N"/>
</dbReference>
<dbReference type="Pfam" id="PF00126">
    <property type="entry name" value="HTH_1"/>
    <property type="match status" value="1"/>
</dbReference>
<evidence type="ECO:0000256" key="5">
    <source>
        <dbReference type="ARBA" id="ARBA00054626"/>
    </source>
</evidence>
<sequence>MKGPGIPTFDQLQVFLTVVDEGSFAAAARKLNRATSVVSYTIANLEAQLGFSLFDRTSTRRPKLTDAGKIVLTETRAVANGVRRLRAKAQGLLQGIEPCLSVVLDAMLPASRVLGALRAFRARFPTIPLHVRTEGLGAVTELVLNGKASIGISGPPDVDIDGLERMGIGSVELIPVAAPDHPLALADDNRIGAGREHVQIVLTDRSERTRGIDLGVVATHTWRVADLSTKHMLLLEGIGWGNMPVPLIRDDLIAGRLAKITLPDIKGGNYRFFAIHRSDSPPGPAGTFMIETFANQVPNWALGPCDVYAL</sequence>
<dbReference type="RefSeq" id="WP_018325518.1">
    <property type="nucleotide sequence ID" value="NZ_JACHBK010000005.1"/>
</dbReference>
<keyword evidence="2" id="KW-0805">Transcription regulation</keyword>
<dbReference type="Gene3D" id="1.10.10.10">
    <property type="entry name" value="Winged helix-like DNA-binding domain superfamily/Winged helix DNA-binding domain"/>
    <property type="match status" value="1"/>
</dbReference>
<dbReference type="EMBL" id="JACHBK010000005">
    <property type="protein sequence ID" value="MBB5535790.1"/>
    <property type="molecule type" value="Genomic_DNA"/>
</dbReference>
<dbReference type="InterPro" id="IPR036390">
    <property type="entry name" value="WH_DNA-bd_sf"/>
</dbReference>
<evidence type="ECO:0000256" key="1">
    <source>
        <dbReference type="ARBA" id="ARBA00009437"/>
    </source>
</evidence>
<name>A0A7W8X711_9HYPH</name>
<dbReference type="SUPFAM" id="SSF46785">
    <property type="entry name" value="Winged helix' DNA-binding domain"/>
    <property type="match status" value="1"/>
</dbReference>
<dbReference type="PANTHER" id="PTHR30126">
    <property type="entry name" value="HTH-TYPE TRANSCRIPTIONAL REGULATOR"/>
    <property type="match status" value="1"/>
</dbReference>
<keyword evidence="10" id="KW-1185">Reference proteome</keyword>
<dbReference type="PROSITE" id="PS50931">
    <property type="entry name" value="HTH_LYSR"/>
    <property type="match status" value="1"/>
</dbReference>
<organism evidence="9 10">
    <name type="scientific">Rhizobium giardinii</name>
    <dbReference type="NCBI Taxonomy" id="56731"/>
    <lineage>
        <taxon>Bacteria</taxon>
        <taxon>Pseudomonadati</taxon>
        <taxon>Pseudomonadota</taxon>
        <taxon>Alphaproteobacteria</taxon>
        <taxon>Hyphomicrobiales</taxon>
        <taxon>Rhizobiaceae</taxon>
        <taxon>Rhizobium/Agrobacterium group</taxon>
        <taxon>Rhizobium</taxon>
    </lineage>
</organism>
<dbReference type="PANTHER" id="PTHR30126:SF91">
    <property type="entry name" value="LYSR FAMILY TRANSCRIPTIONAL REGULATOR"/>
    <property type="match status" value="1"/>
</dbReference>
<accession>A0A7W8X711</accession>
<dbReference type="InterPro" id="IPR036388">
    <property type="entry name" value="WH-like_DNA-bd_sf"/>
</dbReference>
<dbReference type="Gene3D" id="3.40.190.290">
    <property type="match status" value="1"/>
</dbReference>
<comment type="function">
    <text evidence="5">Transcriptional regulator of the ttuABCDE tartrate utilization operon.</text>
</comment>
<comment type="similarity">
    <text evidence="1">Belongs to the LysR transcriptional regulatory family.</text>
</comment>
<comment type="caution">
    <text evidence="9">The sequence shown here is derived from an EMBL/GenBank/DDBJ whole genome shotgun (WGS) entry which is preliminary data.</text>
</comment>
<dbReference type="Proteomes" id="UP000585507">
    <property type="component" value="Unassembled WGS sequence"/>
</dbReference>
<evidence type="ECO:0000256" key="4">
    <source>
        <dbReference type="ARBA" id="ARBA00023163"/>
    </source>
</evidence>
<evidence type="ECO:0000259" key="8">
    <source>
        <dbReference type="PROSITE" id="PS50931"/>
    </source>
</evidence>
<keyword evidence="4" id="KW-0804">Transcription</keyword>
<keyword evidence="3 9" id="KW-0238">DNA-binding</keyword>
<evidence type="ECO:0000256" key="2">
    <source>
        <dbReference type="ARBA" id="ARBA00023015"/>
    </source>
</evidence>
<dbReference type="Pfam" id="PF03466">
    <property type="entry name" value="LysR_substrate"/>
    <property type="match status" value="1"/>
</dbReference>
<protein>
    <recommendedName>
        <fullName evidence="6">HTH-type transcriptional regulator TtuA</fullName>
    </recommendedName>
    <alternativeName>
        <fullName evidence="7">Tartrate utilization transcriptional regulator</fullName>
    </alternativeName>
</protein>
<reference evidence="9 10" key="1">
    <citation type="submission" date="2020-08" db="EMBL/GenBank/DDBJ databases">
        <title>Genomic Encyclopedia of Type Strains, Phase IV (KMG-V): Genome sequencing to study the core and pangenomes of soil and plant-associated prokaryotes.</title>
        <authorList>
            <person name="Whitman W."/>
        </authorList>
    </citation>
    <scope>NUCLEOTIDE SEQUENCE [LARGE SCALE GENOMIC DNA]</scope>
    <source>
        <strain evidence="9 10">SEMIA 4084</strain>
    </source>
</reference>
<dbReference type="GO" id="GO:0000976">
    <property type="term" value="F:transcription cis-regulatory region binding"/>
    <property type="evidence" value="ECO:0007669"/>
    <property type="project" value="TreeGrafter"/>
</dbReference>